<evidence type="ECO:0000313" key="2">
    <source>
        <dbReference type="EMBL" id="KAF2661440.1"/>
    </source>
</evidence>
<feature type="region of interest" description="Disordered" evidence="1">
    <location>
        <begin position="118"/>
        <end position="240"/>
    </location>
</feature>
<gene>
    <name evidence="2" type="ORF">K491DRAFT_711006</name>
</gene>
<proteinExistence type="predicted"/>
<protein>
    <submittedName>
        <fullName evidence="2">Uncharacterized protein</fullName>
    </submittedName>
</protein>
<dbReference type="AlphaFoldDB" id="A0A6A6TNQ4"/>
<sequence>MPPPSIVELLERSGRSVNPFEVLSDLPSEPASDSEEDERAQTKTDLVSVHDEVSSKRIASQGAVSSSNSMDDADTATPNATTSSMKQLGFSKAIDARPPSAFAVHATHILGYRPISTEDGLHLSKPQGQSGREAHSSSNLGGRPVSTEDGFYLSKEHSQRGRQDRAESSPQGRGVSKLDGRHTRTNVCKTATQENQSEVPEGTRTNTPVVVEGPEDHTTEIIDEKAHSKNSSKIEDCEDSARCPLQNSLSLSSPSSEEVTSQLQDLQMKKCQHGDMLLEESWTMVSEQDVENKDTQIGERNARAETRPNCCTMM</sequence>
<reference evidence="2" key="1">
    <citation type="journal article" date="2020" name="Stud. Mycol.">
        <title>101 Dothideomycetes genomes: a test case for predicting lifestyles and emergence of pathogens.</title>
        <authorList>
            <person name="Haridas S."/>
            <person name="Albert R."/>
            <person name="Binder M."/>
            <person name="Bloem J."/>
            <person name="Labutti K."/>
            <person name="Salamov A."/>
            <person name="Andreopoulos B."/>
            <person name="Baker S."/>
            <person name="Barry K."/>
            <person name="Bills G."/>
            <person name="Bluhm B."/>
            <person name="Cannon C."/>
            <person name="Castanera R."/>
            <person name="Culley D."/>
            <person name="Daum C."/>
            <person name="Ezra D."/>
            <person name="Gonzalez J."/>
            <person name="Henrissat B."/>
            <person name="Kuo A."/>
            <person name="Liang C."/>
            <person name="Lipzen A."/>
            <person name="Lutzoni F."/>
            <person name="Magnuson J."/>
            <person name="Mondo S."/>
            <person name="Nolan M."/>
            <person name="Ohm R."/>
            <person name="Pangilinan J."/>
            <person name="Park H.-J."/>
            <person name="Ramirez L."/>
            <person name="Alfaro M."/>
            <person name="Sun H."/>
            <person name="Tritt A."/>
            <person name="Yoshinaga Y."/>
            <person name="Zwiers L.-H."/>
            <person name="Turgeon B."/>
            <person name="Goodwin S."/>
            <person name="Spatafora J."/>
            <person name="Crous P."/>
            <person name="Grigoriev I."/>
        </authorList>
    </citation>
    <scope>NUCLEOTIDE SEQUENCE</scope>
    <source>
        <strain evidence="2">CBS 122681</strain>
    </source>
</reference>
<evidence type="ECO:0000256" key="1">
    <source>
        <dbReference type="SAM" id="MobiDB-lite"/>
    </source>
</evidence>
<keyword evidence="3" id="KW-1185">Reference proteome</keyword>
<accession>A0A6A6TNQ4</accession>
<feature type="region of interest" description="Disordered" evidence="1">
    <location>
        <begin position="12"/>
        <end position="84"/>
    </location>
</feature>
<feature type="compositionally biased region" description="Polar residues" evidence="1">
    <location>
        <begin position="126"/>
        <end position="140"/>
    </location>
</feature>
<feature type="compositionally biased region" description="Polar residues" evidence="1">
    <location>
        <begin position="185"/>
        <end position="208"/>
    </location>
</feature>
<evidence type="ECO:0000313" key="3">
    <source>
        <dbReference type="Proteomes" id="UP000799324"/>
    </source>
</evidence>
<feature type="compositionally biased region" description="Basic and acidic residues" evidence="1">
    <location>
        <begin position="214"/>
        <end position="240"/>
    </location>
</feature>
<dbReference type="Proteomes" id="UP000799324">
    <property type="component" value="Unassembled WGS sequence"/>
</dbReference>
<name>A0A6A6TNQ4_9PLEO</name>
<organism evidence="2 3">
    <name type="scientific">Lophiostoma macrostomum CBS 122681</name>
    <dbReference type="NCBI Taxonomy" id="1314788"/>
    <lineage>
        <taxon>Eukaryota</taxon>
        <taxon>Fungi</taxon>
        <taxon>Dikarya</taxon>
        <taxon>Ascomycota</taxon>
        <taxon>Pezizomycotina</taxon>
        <taxon>Dothideomycetes</taxon>
        <taxon>Pleosporomycetidae</taxon>
        <taxon>Pleosporales</taxon>
        <taxon>Lophiostomataceae</taxon>
        <taxon>Lophiostoma</taxon>
    </lineage>
</organism>
<dbReference type="EMBL" id="MU004294">
    <property type="protein sequence ID" value="KAF2661440.1"/>
    <property type="molecule type" value="Genomic_DNA"/>
</dbReference>
<feature type="compositionally biased region" description="Basic and acidic residues" evidence="1">
    <location>
        <begin position="154"/>
        <end position="167"/>
    </location>
</feature>